<dbReference type="PROSITE" id="PS50089">
    <property type="entry name" value="ZF_RING_2"/>
    <property type="match status" value="1"/>
</dbReference>
<dbReference type="AlphaFoldDB" id="A0A6A6RP30"/>
<dbReference type="InterPro" id="IPR013083">
    <property type="entry name" value="Znf_RING/FYVE/PHD"/>
</dbReference>
<gene>
    <name evidence="3" type="ORF">P280DRAFT_552741</name>
</gene>
<evidence type="ECO:0000313" key="3">
    <source>
        <dbReference type="EMBL" id="KAF2636947.1"/>
    </source>
</evidence>
<dbReference type="GO" id="GO:0008270">
    <property type="term" value="F:zinc ion binding"/>
    <property type="evidence" value="ECO:0007669"/>
    <property type="project" value="UniProtKB-KW"/>
</dbReference>
<name>A0A6A6RP30_9PLEO</name>
<keyword evidence="1" id="KW-0479">Metal-binding</keyword>
<keyword evidence="4" id="KW-1185">Reference proteome</keyword>
<dbReference type="Proteomes" id="UP000799753">
    <property type="component" value="Unassembled WGS sequence"/>
</dbReference>
<feature type="domain" description="RING-type" evidence="2">
    <location>
        <begin position="266"/>
        <end position="320"/>
    </location>
</feature>
<keyword evidence="1" id="KW-0863">Zinc-finger</keyword>
<evidence type="ECO:0000259" key="2">
    <source>
        <dbReference type="PROSITE" id="PS50089"/>
    </source>
</evidence>
<dbReference type="EMBL" id="MU006796">
    <property type="protein sequence ID" value="KAF2636947.1"/>
    <property type="molecule type" value="Genomic_DNA"/>
</dbReference>
<dbReference type="OrthoDB" id="10009520at2759"/>
<dbReference type="SUPFAM" id="SSF57850">
    <property type="entry name" value="RING/U-box"/>
    <property type="match status" value="1"/>
</dbReference>
<proteinExistence type="predicted"/>
<sequence length="457" mass="51084">MTYQHAGANLLTTLTAKVSWTPVKTQMPIGYVVNCSGCGFPRSVTIMTANSRCGLCKVTASEWNDVEHRKRAISANVTTEDTAASKATWVECNTRTCRAQYVCYNPNDLHIPAKCYYCRLQSSLPKSKRIDNLAPTLECTKCLSKVIWPKEWQAEAPTHFNCTACNRGMKTVVSTDTNATEICKENGQSWFLQDKNNVLKEPFKRSIFHTITTAGTEAFITNIHILPKLDPEPILTLLGKRIQNQASLISNLSSWIQRRTSEKSYCSLCFTTFPNARLLPACRRRGCHQNICQSCLSGWYGINSPGSIINTAALYCPFCRRPPAPQTLAAYGKGIHAVGDLMTAVEEKGQWIYAWCIDCRKACRYMERRCAQGALDSVSMWTCEMCSNSSLERARVAGKEARKALKATEQLGAGERVEAERKALLDLEEAKRTRIELEVPVKECPHCHYSDSEDCGL</sequence>
<evidence type="ECO:0000256" key="1">
    <source>
        <dbReference type="PROSITE-ProRule" id="PRU00175"/>
    </source>
</evidence>
<accession>A0A6A6RP30</accession>
<protein>
    <recommendedName>
        <fullName evidence="2">RING-type domain-containing protein</fullName>
    </recommendedName>
</protein>
<organism evidence="3 4">
    <name type="scientific">Massarina eburnea CBS 473.64</name>
    <dbReference type="NCBI Taxonomy" id="1395130"/>
    <lineage>
        <taxon>Eukaryota</taxon>
        <taxon>Fungi</taxon>
        <taxon>Dikarya</taxon>
        <taxon>Ascomycota</taxon>
        <taxon>Pezizomycotina</taxon>
        <taxon>Dothideomycetes</taxon>
        <taxon>Pleosporomycetidae</taxon>
        <taxon>Pleosporales</taxon>
        <taxon>Massarineae</taxon>
        <taxon>Massarinaceae</taxon>
        <taxon>Massarina</taxon>
    </lineage>
</organism>
<keyword evidence="1" id="KW-0862">Zinc</keyword>
<dbReference type="Gene3D" id="3.30.40.10">
    <property type="entry name" value="Zinc/RING finger domain, C3HC4 (zinc finger)"/>
    <property type="match status" value="1"/>
</dbReference>
<evidence type="ECO:0000313" key="4">
    <source>
        <dbReference type="Proteomes" id="UP000799753"/>
    </source>
</evidence>
<reference evidence="3" key="1">
    <citation type="journal article" date="2020" name="Stud. Mycol.">
        <title>101 Dothideomycetes genomes: a test case for predicting lifestyles and emergence of pathogens.</title>
        <authorList>
            <person name="Haridas S."/>
            <person name="Albert R."/>
            <person name="Binder M."/>
            <person name="Bloem J."/>
            <person name="Labutti K."/>
            <person name="Salamov A."/>
            <person name="Andreopoulos B."/>
            <person name="Baker S."/>
            <person name="Barry K."/>
            <person name="Bills G."/>
            <person name="Bluhm B."/>
            <person name="Cannon C."/>
            <person name="Castanera R."/>
            <person name="Culley D."/>
            <person name="Daum C."/>
            <person name="Ezra D."/>
            <person name="Gonzalez J."/>
            <person name="Henrissat B."/>
            <person name="Kuo A."/>
            <person name="Liang C."/>
            <person name="Lipzen A."/>
            <person name="Lutzoni F."/>
            <person name="Magnuson J."/>
            <person name="Mondo S."/>
            <person name="Nolan M."/>
            <person name="Ohm R."/>
            <person name="Pangilinan J."/>
            <person name="Park H.-J."/>
            <person name="Ramirez L."/>
            <person name="Alfaro M."/>
            <person name="Sun H."/>
            <person name="Tritt A."/>
            <person name="Yoshinaga Y."/>
            <person name="Zwiers L.-H."/>
            <person name="Turgeon B."/>
            <person name="Goodwin S."/>
            <person name="Spatafora J."/>
            <person name="Crous P."/>
            <person name="Grigoriev I."/>
        </authorList>
    </citation>
    <scope>NUCLEOTIDE SEQUENCE</scope>
    <source>
        <strain evidence="3">CBS 473.64</strain>
    </source>
</reference>
<dbReference type="InterPro" id="IPR001841">
    <property type="entry name" value="Znf_RING"/>
</dbReference>